<keyword evidence="7 8" id="KW-0407">Ion channel</keyword>
<keyword evidence="2 8" id="KW-0813">Transport</keyword>
<dbReference type="PANTHER" id="PTHR11003:SF113">
    <property type="entry name" value="FIBRONECTIN TYPE-III DOMAIN-CONTAINING PROTEIN"/>
    <property type="match status" value="1"/>
</dbReference>
<dbReference type="EMBL" id="UZAM01013060">
    <property type="protein sequence ID" value="VDP25175.1"/>
    <property type="molecule type" value="Genomic_DNA"/>
</dbReference>
<keyword evidence="6 9" id="KW-0472">Membrane</keyword>
<reference evidence="11 12" key="2">
    <citation type="submission" date="2018-11" db="EMBL/GenBank/DDBJ databases">
        <authorList>
            <consortium name="Pathogen Informatics"/>
        </authorList>
    </citation>
    <scope>NUCLEOTIDE SEQUENCE [LARGE SCALE GENOMIC DNA]</scope>
</reference>
<evidence type="ECO:0000256" key="8">
    <source>
        <dbReference type="RuleBase" id="RU003857"/>
    </source>
</evidence>
<dbReference type="AlphaFoldDB" id="A0A183J1F9"/>
<reference evidence="13" key="1">
    <citation type="submission" date="2016-06" db="UniProtKB">
        <authorList>
            <consortium name="WormBaseParasite"/>
        </authorList>
    </citation>
    <scope>IDENTIFICATION</scope>
</reference>
<dbReference type="Pfam" id="PF07885">
    <property type="entry name" value="Ion_trans_2"/>
    <property type="match status" value="2"/>
</dbReference>
<keyword evidence="3 8" id="KW-0812">Transmembrane</keyword>
<sequence>MEVSKLLPRQDLRRCSERYGNVAPMTREGRVFCIFYCCVGIPLMLVTMADLAKFMSSGLLFAYVRYLKLKQRVRQEMTKRLRKASGSELNGSLRNLNETEGLLFTNFDRVSFVQLHATVILFILCGYICLGGEAFHRIELWQYVESLYFTFVSILTIGFGDMLPWNKQYHWFTVFYVFLGKIHQLGKSVQQTNYIDLIHRMQKIKERREKFHALKSVAKVAMAIQFVSGKTGTLK</sequence>
<evidence type="ECO:0000313" key="12">
    <source>
        <dbReference type="Proteomes" id="UP000270296"/>
    </source>
</evidence>
<feature type="transmembrane region" description="Helical" evidence="9">
    <location>
        <begin position="147"/>
        <end position="165"/>
    </location>
</feature>
<evidence type="ECO:0000256" key="9">
    <source>
        <dbReference type="SAM" id="Phobius"/>
    </source>
</evidence>
<organism evidence="13">
    <name type="scientific">Soboliphyme baturini</name>
    <dbReference type="NCBI Taxonomy" id="241478"/>
    <lineage>
        <taxon>Eukaryota</taxon>
        <taxon>Metazoa</taxon>
        <taxon>Ecdysozoa</taxon>
        <taxon>Nematoda</taxon>
        <taxon>Enoplea</taxon>
        <taxon>Dorylaimia</taxon>
        <taxon>Dioctophymatida</taxon>
        <taxon>Dioctophymatoidea</taxon>
        <taxon>Soboliphymatidae</taxon>
        <taxon>Soboliphyme</taxon>
    </lineage>
</organism>
<evidence type="ECO:0000256" key="6">
    <source>
        <dbReference type="ARBA" id="ARBA00023136"/>
    </source>
</evidence>
<name>A0A183J1F9_9BILA</name>
<comment type="similarity">
    <text evidence="8">Belongs to the two pore domain potassium channel (TC 1.A.1.8) family.</text>
</comment>
<gene>
    <name evidence="11" type="ORF">SBAD_LOCUS9707</name>
</gene>
<evidence type="ECO:0000256" key="1">
    <source>
        <dbReference type="ARBA" id="ARBA00004141"/>
    </source>
</evidence>
<proteinExistence type="inferred from homology"/>
<dbReference type="GO" id="GO:0022841">
    <property type="term" value="F:potassium ion leak channel activity"/>
    <property type="evidence" value="ECO:0007669"/>
    <property type="project" value="TreeGrafter"/>
</dbReference>
<feature type="domain" description="Potassium channel" evidence="10">
    <location>
        <begin position="19"/>
        <end position="56"/>
    </location>
</feature>
<evidence type="ECO:0000256" key="4">
    <source>
        <dbReference type="ARBA" id="ARBA00022989"/>
    </source>
</evidence>
<dbReference type="PANTHER" id="PTHR11003">
    <property type="entry name" value="POTASSIUM CHANNEL, SUBFAMILY K"/>
    <property type="match status" value="1"/>
</dbReference>
<feature type="domain" description="Potassium channel" evidence="10">
    <location>
        <begin position="123"/>
        <end position="180"/>
    </location>
</feature>
<evidence type="ECO:0000313" key="11">
    <source>
        <dbReference type="EMBL" id="VDP25175.1"/>
    </source>
</evidence>
<dbReference type="GO" id="GO:0015271">
    <property type="term" value="F:outward rectifier potassium channel activity"/>
    <property type="evidence" value="ECO:0007669"/>
    <property type="project" value="TreeGrafter"/>
</dbReference>
<evidence type="ECO:0000256" key="3">
    <source>
        <dbReference type="ARBA" id="ARBA00022692"/>
    </source>
</evidence>
<dbReference type="SUPFAM" id="SSF81324">
    <property type="entry name" value="Voltage-gated potassium channels"/>
    <property type="match status" value="1"/>
</dbReference>
<dbReference type="GO" id="GO:0030322">
    <property type="term" value="P:stabilization of membrane potential"/>
    <property type="evidence" value="ECO:0007669"/>
    <property type="project" value="TreeGrafter"/>
</dbReference>
<keyword evidence="12" id="KW-1185">Reference proteome</keyword>
<dbReference type="Proteomes" id="UP000270296">
    <property type="component" value="Unassembled WGS sequence"/>
</dbReference>
<evidence type="ECO:0000313" key="13">
    <source>
        <dbReference type="WBParaSite" id="SBAD_0001005601-mRNA-1"/>
    </source>
</evidence>
<dbReference type="GO" id="GO:0005886">
    <property type="term" value="C:plasma membrane"/>
    <property type="evidence" value="ECO:0007669"/>
    <property type="project" value="TreeGrafter"/>
</dbReference>
<evidence type="ECO:0000259" key="10">
    <source>
        <dbReference type="Pfam" id="PF07885"/>
    </source>
</evidence>
<dbReference type="WBParaSite" id="SBAD_0001005601-mRNA-1">
    <property type="protein sequence ID" value="SBAD_0001005601-mRNA-1"/>
    <property type="gene ID" value="SBAD_0001005601"/>
</dbReference>
<accession>A0A183J1F9</accession>
<feature type="transmembrane region" description="Helical" evidence="9">
    <location>
        <begin position="112"/>
        <end position="135"/>
    </location>
</feature>
<feature type="transmembrane region" description="Helical" evidence="9">
    <location>
        <begin position="31"/>
        <end position="49"/>
    </location>
</feature>
<dbReference type="OrthoDB" id="297496at2759"/>
<keyword evidence="5 8" id="KW-0406">Ion transport</keyword>
<comment type="subcellular location">
    <subcellularLocation>
        <location evidence="1">Membrane</location>
        <topology evidence="1">Multi-pass membrane protein</topology>
    </subcellularLocation>
</comment>
<protein>
    <submittedName>
        <fullName evidence="13">Ion_trans_2 domain-containing protein</fullName>
    </submittedName>
</protein>
<evidence type="ECO:0000256" key="5">
    <source>
        <dbReference type="ARBA" id="ARBA00023065"/>
    </source>
</evidence>
<dbReference type="InterPro" id="IPR013099">
    <property type="entry name" value="K_chnl_dom"/>
</dbReference>
<dbReference type="Gene3D" id="1.10.287.70">
    <property type="match status" value="1"/>
</dbReference>
<evidence type="ECO:0000256" key="7">
    <source>
        <dbReference type="ARBA" id="ARBA00023303"/>
    </source>
</evidence>
<dbReference type="InterPro" id="IPR003280">
    <property type="entry name" value="2pore_dom_K_chnl"/>
</dbReference>
<keyword evidence="4 9" id="KW-1133">Transmembrane helix</keyword>
<evidence type="ECO:0000256" key="2">
    <source>
        <dbReference type="ARBA" id="ARBA00022448"/>
    </source>
</evidence>
<dbReference type="PRINTS" id="PR01333">
    <property type="entry name" value="2POREKCHANEL"/>
</dbReference>